<comment type="caution">
    <text evidence="1">The sequence shown here is derived from an EMBL/GenBank/DDBJ whole genome shotgun (WGS) entry which is preliminary data.</text>
</comment>
<keyword evidence="2" id="KW-1185">Reference proteome</keyword>
<evidence type="ECO:0000313" key="2">
    <source>
        <dbReference type="Proteomes" id="UP001225072"/>
    </source>
</evidence>
<organism evidence="1 2">
    <name type="scientific">Chryseobacterium camelliae</name>
    <dbReference type="NCBI Taxonomy" id="1265445"/>
    <lineage>
        <taxon>Bacteria</taxon>
        <taxon>Pseudomonadati</taxon>
        <taxon>Bacteroidota</taxon>
        <taxon>Flavobacteriia</taxon>
        <taxon>Flavobacteriales</taxon>
        <taxon>Weeksellaceae</taxon>
        <taxon>Chryseobacterium group</taxon>
        <taxon>Chryseobacterium</taxon>
    </lineage>
</organism>
<dbReference type="EMBL" id="JAUTAL010000001">
    <property type="protein sequence ID" value="MDQ1095669.1"/>
    <property type="molecule type" value="Genomic_DNA"/>
</dbReference>
<gene>
    <name evidence="1" type="ORF">QE404_000816</name>
</gene>
<dbReference type="Proteomes" id="UP001225072">
    <property type="component" value="Unassembled WGS sequence"/>
</dbReference>
<reference evidence="1 2" key="1">
    <citation type="submission" date="2023-07" db="EMBL/GenBank/DDBJ databases">
        <title>Functional and genomic diversity of the sorghum phyllosphere microbiome.</title>
        <authorList>
            <person name="Shade A."/>
        </authorList>
    </citation>
    <scope>NUCLEOTIDE SEQUENCE [LARGE SCALE GENOMIC DNA]</scope>
    <source>
        <strain evidence="1 2">SORGH_AS_1064</strain>
    </source>
</reference>
<evidence type="ECO:0008006" key="3">
    <source>
        <dbReference type="Google" id="ProtNLM"/>
    </source>
</evidence>
<name>A0ABU0TF23_9FLAO</name>
<proteinExistence type="predicted"/>
<accession>A0ABU0TF23</accession>
<sequence length="39" mass="4651">MIIMKQIKRRKTEQRVADKAYMLTVCMVKASFALTKMWT</sequence>
<evidence type="ECO:0000313" key="1">
    <source>
        <dbReference type="EMBL" id="MDQ1095669.1"/>
    </source>
</evidence>
<protein>
    <recommendedName>
        <fullName evidence="3">Transposase</fullName>
    </recommendedName>
</protein>